<evidence type="ECO:0000313" key="1">
    <source>
        <dbReference type="EMBL" id="KAI0045058.1"/>
    </source>
</evidence>
<reference evidence="1" key="2">
    <citation type="journal article" date="2022" name="New Phytol.">
        <title>Evolutionary transition to the ectomycorrhizal habit in the genomes of a hyperdiverse lineage of mushroom-forming fungi.</title>
        <authorList>
            <person name="Looney B."/>
            <person name="Miyauchi S."/>
            <person name="Morin E."/>
            <person name="Drula E."/>
            <person name="Courty P.E."/>
            <person name="Kohler A."/>
            <person name="Kuo A."/>
            <person name="LaButti K."/>
            <person name="Pangilinan J."/>
            <person name="Lipzen A."/>
            <person name="Riley R."/>
            <person name="Andreopoulos W."/>
            <person name="He G."/>
            <person name="Johnson J."/>
            <person name="Nolan M."/>
            <person name="Tritt A."/>
            <person name="Barry K.W."/>
            <person name="Grigoriev I.V."/>
            <person name="Nagy L.G."/>
            <person name="Hibbett D."/>
            <person name="Henrissat B."/>
            <person name="Matheny P.B."/>
            <person name="Labbe J."/>
            <person name="Martin F.M."/>
        </authorList>
    </citation>
    <scope>NUCLEOTIDE SEQUENCE</scope>
    <source>
        <strain evidence="1">FP105234-sp</strain>
    </source>
</reference>
<protein>
    <submittedName>
        <fullName evidence="1">Uncharacterized protein</fullName>
    </submittedName>
</protein>
<dbReference type="Proteomes" id="UP000814033">
    <property type="component" value="Unassembled WGS sequence"/>
</dbReference>
<comment type="caution">
    <text evidence="1">The sequence shown here is derived from an EMBL/GenBank/DDBJ whole genome shotgun (WGS) entry which is preliminary data.</text>
</comment>
<dbReference type="EMBL" id="MU275963">
    <property type="protein sequence ID" value="KAI0045058.1"/>
    <property type="molecule type" value="Genomic_DNA"/>
</dbReference>
<name>A0ACB8RLP8_9AGAM</name>
<reference evidence="1" key="1">
    <citation type="submission" date="2021-02" db="EMBL/GenBank/DDBJ databases">
        <authorList>
            <consortium name="DOE Joint Genome Institute"/>
            <person name="Ahrendt S."/>
            <person name="Looney B.P."/>
            <person name="Miyauchi S."/>
            <person name="Morin E."/>
            <person name="Drula E."/>
            <person name="Courty P.E."/>
            <person name="Chicoki N."/>
            <person name="Fauchery L."/>
            <person name="Kohler A."/>
            <person name="Kuo A."/>
            <person name="Labutti K."/>
            <person name="Pangilinan J."/>
            <person name="Lipzen A."/>
            <person name="Riley R."/>
            <person name="Andreopoulos W."/>
            <person name="He G."/>
            <person name="Johnson J."/>
            <person name="Barry K.W."/>
            <person name="Grigoriev I.V."/>
            <person name="Nagy L."/>
            <person name="Hibbett D."/>
            <person name="Henrissat B."/>
            <person name="Matheny P.B."/>
            <person name="Labbe J."/>
            <person name="Martin F."/>
        </authorList>
    </citation>
    <scope>NUCLEOTIDE SEQUENCE</scope>
    <source>
        <strain evidence="1">FP105234-sp</strain>
    </source>
</reference>
<sequence>MSFQSLRTRSSADPSCRTVALSVSRLQRCQRPEHPGRRLYFLDLLDARDSSICTQAYLICAQLFLSQTTVSPTRCQHPERHLCLLDLIPAREPPLSARKPPRSARKDSSRKLRSHPQAADISARPSSNLRTLQHPTAQLRSARNTHPERCWISIKPGLAGHIQSLCSDILDCRDICTPSFLIPFSFSFPPWICS</sequence>
<keyword evidence="2" id="KW-1185">Reference proteome</keyword>
<accession>A0ACB8RLP8</accession>
<evidence type="ECO:0000313" key="2">
    <source>
        <dbReference type="Proteomes" id="UP000814033"/>
    </source>
</evidence>
<organism evidence="1 2">
    <name type="scientific">Auriscalpium vulgare</name>
    <dbReference type="NCBI Taxonomy" id="40419"/>
    <lineage>
        <taxon>Eukaryota</taxon>
        <taxon>Fungi</taxon>
        <taxon>Dikarya</taxon>
        <taxon>Basidiomycota</taxon>
        <taxon>Agaricomycotina</taxon>
        <taxon>Agaricomycetes</taxon>
        <taxon>Russulales</taxon>
        <taxon>Auriscalpiaceae</taxon>
        <taxon>Auriscalpium</taxon>
    </lineage>
</organism>
<proteinExistence type="predicted"/>
<gene>
    <name evidence="1" type="ORF">FA95DRAFT_174496</name>
</gene>